<dbReference type="EMBL" id="CP129970">
    <property type="protein sequence ID" value="WKK86534.2"/>
    <property type="molecule type" value="Genomic_DNA"/>
</dbReference>
<name>A0AA49GGA5_9BACT</name>
<dbReference type="AlphaFoldDB" id="A0AA49GGA5"/>
<organism evidence="1 2">
    <name type="scientific">Marivirga arenosa</name>
    <dbReference type="NCBI Taxonomy" id="3059076"/>
    <lineage>
        <taxon>Bacteria</taxon>
        <taxon>Pseudomonadati</taxon>
        <taxon>Bacteroidota</taxon>
        <taxon>Cytophagia</taxon>
        <taxon>Cytophagales</taxon>
        <taxon>Marivirgaceae</taxon>
        <taxon>Marivirga</taxon>
    </lineage>
</organism>
<dbReference type="Proteomes" id="UP001244443">
    <property type="component" value="Chromosome"/>
</dbReference>
<proteinExistence type="predicted"/>
<evidence type="ECO:0000313" key="2">
    <source>
        <dbReference type="Proteomes" id="UP001244443"/>
    </source>
</evidence>
<reference evidence="1" key="1">
    <citation type="submission" date="2023-08" db="EMBL/GenBank/DDBJ databases">
        <title>Comparative genomics and taxonomic characterization of three novel marine species of genus Marivirga.</title>
        <authorList>
            <person name="Muhammad N."/>
            <person name="Kim S.-G."/>
        </authorList>
    </citation>
    <scope>NUCLEOTIDE SEQUENCE [LARGE SCALE GENOMIC DNA]</scope>
    <source>
        <strain evidence="1">ABR2-2</strain>
    </source>
</reference>
<accession>A0AA49GGA5</accession>
<dbReference type="RefSeq" id="WP_308358052.1">
    <property type="nucleotide sequence ID" value="NZ_CP129970.2"/>
</dbReference>
<evidence type="ECO:0000313" key="1">
    <source>
        <dbReference type="EMBL" id="WKK86534.2"/>
    </source>
</evidence>
<sequence>MAEIVWRLKPKNEDFNYTDLVVKISNDEDINLKDFEVGQVNSIVHSFKDEIIAYLMEHGFTSLVESELILEHVVTKGTTDDKIVNLIQAYMDKVDIDSELIIVDPYFFANPKNPNYVTVLSDILDKYLPTIDDLIIVTSNHAIVPTIKTQIETAIKAKKPSINILHKINNDYHDRYWISNNREKGLVIGTSLNSLGNKIALLDRLNTSDVRAIVNELNNDGLI</sequence>
<protein>
    <submittedName>
        <fullName evidence="1">Uncharacterized protein</fullName>
    </submittedName>
</protein>
<gene>
    <name evidence="1" type="ORF">QYS48_06240</name>
</gene>
<keyword evidence="2" id="KW-1185">Reference proteome</keyword>